<keyword evidence="1" id="KW-0472">Membrane</keyword>
<accession>W4PZ00</accession>
<dbReference type="AlphaFoldDB" id="W4PZ00"/>
<proteinExistence type="predicted"/>
<feature type="transmembrane region" description="Helical" evidence="1">
    <location>
        <begin position="259"/>
        <end position="281"/>
    </location>
</feature>
<dbReference type="STRING" id="1236970.JCM9140_868"/>
<feature type="transmembrane region" description="Helical" evidence="1">
    <location>
        <begin position="235"/>
        <end position="253"/>
    </location>
</feature>
<name>W4PZ00_9BACI</name>
<dbReference type="EMBL" id="BAUT01000005">
    <property type="protein sequence ID" value="GAE24905.1"/>
    <property type="molecule type" value="Genomic_DNA"/>
</dbReference>
<feature type="transmembrane region" description="Helical" evidence="1">
    <location>
        <begin position="293"/>
        <end position="315"/>
    </location>
</feature>
<comment type="caution">
    <text evidence="2">The sequence shown here is derived from an EMBL/GenBank/DDBJ whole genome shotgun (WGS) entry which is preliminary data.</text>
</comment>
<feature type="transmembrane region" description="Helical" evidence="1">
    <location>
        <begin position="141"/>
        <end position="163"/>
    </location>
</feature>
<feature type="transmembrane region" description="Helical" evidence="1">
    <location>
        <begin position="197"/>
        <end position="215"/>
    </location>
</feature>
<organism evidence="2 3">
    <name type="scientific">Halalkalibacter wakoensis JCM 9140</name>
    <dbReference type="NCBI Taxonomy" id="1236970"/>
    <lineage>
        <taxon>Bacteria</taxon>
        <taxon>Bacillati</taxon>
        <taxon>Bacillota</taxon>
        <taxon>Bacilli</taxon>
        <taxon>Bacillales</taxon>
        <taxon>Bacillaceae</taxon>
        <taxon>Halalkalibacter</taxon>
    </lineage>
</organism>
<dbReference type="PANTHER" id="PTHR39177">
    <property type="entry name" value="ABC TRANSPORTER PERMEASE YTRC-RELATED"/>
    <property type="match status" value="1"/>
</dbReference>
<keyword evidence="3" id="KW-1185">Reference proteome</keyword>
<keyword evidence="1" id="KW-0812">Transmembrane</keyword>
<protein>
    <submittedName>
        <fullName evidence="2">Uncharacterized protein</fullName>
    </submittedName>
</protein>
<evidence type="ECO:0000313" key="3">
    <source>
        <dbReference type="Proteomes" id="UP000018890"/>
    </source>
</evidence>
<dbReference type="InterPro" id="IPR053046">
    <property type="entry name" value="ABC-5_transporter"/>
</dbReference>
<feature type="transmembrane region" description="Helical" evidence="1">
    <location>
        <begin position="69"/>
        <end position="96"/>
    </location>
</feature>
<evidence type="ECO:0000256" key="1">
    <source>
        <dbReference type="SAM" id="Phobius"/>
    </source>
</evidence>
<dbReference type="Proteomes" id="UP000018890">
    <property type="component" value="Unassembled WGS sequence"/>
</dbReference>
<feature type="transmembrane region" description="Helical" evidence="1">
    <location>
        <begin position="108"/>
        <end position="129"/>
    </location>
</feature>
<gene>
    <name evidence="2" type="ORF">JCM9140_868</name>
</gene>
<keyword evidence="1" id="KW-1133">Transmembrane helix</keyword>
<evidence type="ECO:0000313" key="2">
    <source>
        <dbReference type="EMBL" id="GAE24905.1"/>
    </source>
</evidence>
<feature type="transmembrane region" description="Helical" evidence="1">
    <location>
        <begin position="25"/>
        <end position="45"/>
    </location>
</feature>
<dbReference type="PANTHER" id="PTHR39177:SF1">
    <property type="entry name" value="ABC TRANSPORTER PERMEASE YTRC-RELATED"/>
    <property type="match status" value="1"/>
</dbReference>
<reference evidence="2" key="1">
    <citation type="journal article" date="2014" name="Genome Announc.">
        <title>Draft Genome Sequences of Three Alkaliphilic Bacillus Strains, Bacillus wakoensis JCM 9140T, Bacillus akibai JCM 9157T, and Bacillus hemicellulosilyticus JCM 9152T.</title>
        <authorList>
            <person name="Yuki M."/>
            <person name="Oshima K."/>
            <person name="Suda W."/>
            <person name="Oshida Y."/>
            <person name="Kitamura K."/>
            <person name="Iida T."/>
            <person name="Hattori M."/>
            <person name="Ohkuma M."/>
        </authorList>
    </citation>
    <scope>NUCLEOTIDE SEQUENCE [LARGE SCALE GENOMIC DNA]</scope>
    <source>
        <strain evidence="2">JCM 9140</strain>
    </source>
</reference>
<sequence>MGYTRENEFHPYQPPNSLFALSNEFQIFMTFTFPVLLAIFMFRYIHVKLTSDFTHSLPLKREQLFHQHVVFGLVVIIVPLFLTALSLTILGLILPYKELLSFTSVLEWFSFSALFHVFVFLTGVFVAMFTGMSILQGALTYILFLFPVGVTVLFISNLEFYLFGFTATYYLDSQIEKYIPFIRLSQLERLPLTLTEGLGYVLLCFIFYVCALLVYKKRDTETATQAIAFPSLRPIFKYGVTFCTMLVGGLYFGSLQGGLGWILFGYLLGSFAGYFLSIMMLEKSLKVFSKWKGYVAYVIAVAIIGFAIQIDVFGFEKKLPAVEDIEGIYFGDSIYSVIDHEASLNPTYIVDQRMYINPTYFYEQPETINSIHHLHEQIIQEKDLLKKTKDQRNSVAIRYNLKEGSDLIRYYEVPLTIYQKQYREIAETTEFKENQNPVLKINDLSTLEHITLNSYYTERRVTITEREDIEEFHQLIQSDIKNETFEEIQDYRSWWTEISYEFSNNQYLQFSWKKSYTEIENWLEEKGLIEQARVTEDDLSHIYVLKNDEKRDIYDVVYGTEYGNDLSRREGAVKIEDPSQLNEILRIAGGDYRGEYIIGFYFKNSLHPQFESISTENAPDFLRKALP</sequence>